<dbReference type="EMBL" id="AP027272">
    <property type="protein sequence ID" value="BDX05416.1"/>
    <property type="molecule type" value="Genomic_DNA"/>
</dbReference>
<keyword evidence="5 7" id="KW-0143">Chaperone</keyword>
<dbReference type="Gene3D" id="3.10.50.40">
    <property type="match status" value="2"/>
</dbReference>
<dbReference type="GO" id="GO:0051082">
    <property type="term" value="F:unfolded protein binding"/>
    <property type="evidence" value="ECO:0007669"/>
    <property type="project" value="UniProtKB-UniRule"/>
</dbReference>
<dbReference type="GO" id="GO:0006457">
    <property type="term" value="P:protein folding"/>
    <property type="evidence" value="ECO:0007669"/>
    <property type="project" value="UniProtKB-UniRule"/>
</dbReference>
<keyword evidence="6 7" id="KW-0413">Isomerase</keyword>
<keyword evidence="1 7" id="KW-0732">Signal</keyword>
<dbReference type="InterPro" id="IPR000297">
    <property type="entry name" value="PPIase_PpiC"/>
</dbReference>
<sequence precursor="true">MKLITVFSIFILSFSAFVKAQVQELDKVAVIVDQTVVLESEIKDLITTVKANAIRNNQNLPNDRVLRTQAIERLITEALQMQMAQRMGIQVSDPQLEQTIQNFASSENLTAEQLRAKVESEGMDWEQYRERIRKELITGEVTRANVRRRVYVTPQEIDNMVSLIDEQGAEEVEFQLGHILVGFPSEATQEDIDSAKTRSERVIELLQKEDADFRKIATTASSGPRALEGGDLGWMNVNTMPTLFAEVVADAKKDDLIGPIRSGAGFHILKILDIRGKQIAEIEEVNARHILIQTSVILSEERAQQMLSEFKNQVINGEAEFEDLAKEHSKDPGSAARGGELGWNDPSIYVPAFKETLAQLDEPGELSEPFRSVHGWHLVQLIGKRVGDVTDKLKQDKAYQLLFQRKFGEEREAWIRQMRDQAYVEVLE</sequence>
<dbReference type="SUPFAM" id="SSF109998">
    <property type="entry name" value="Triger factor/SurA peptide-binding domain-like"/>
    <property type="match status" value="1"/>
</dbReference>
<evidence type="ECO:0000313" key="10">
    <source>
        <dbReference type="Proteomes" id="UP001333710"/>
    </source>
</evidence>
<keyword evidence="4 7" id="KW-0697">Rotamase</keyword>
<feature type="chain" id="PRO_5041496488" description="Chaperone SurA" evidence="7">
    <location>
        <begin position="21"/>
        <end position="428"/>
    </location>
</feature>
<evidence type="ECO:0000256" key="5">
    <source>
        <dbReference type="ARBA" id="ARBA00023186"/>
    </source>
</evidence>
<dbReference type="Pfam" id="PF09312">
    <property type="entry name" value="SurA_N"/>
    <property type="match status" value="1"/>
</dbReference>
<feature type="signal peptide" evidence="7">
    <location>
        <begin position="1"/>
        <end position="20"/>
    </location>
</feature>
<comment type="catalytic activity">
    <reaction evidence="7">
        <text>[protein]-peptidylproline (omega=180) = [protein]-peptidylproline (omega=0)</text>
        <dbReference type="Rhea" id="RHEA:16237"/>
        <dbReference type="Rhea" id="RHEA-COMP:10747"/>
        <dbReference type="Rhea" id="RHEA-COMP:10748"/>
        <dbReference type="ChEBI" id="CHEBI:83833"/>
        <dbReference type="ChEBI" id="CHEBI:83834"/>
        <dbReference type="EC" id="5.2.1.8"/>
    </reaction>
</comment>
<reference evidence="9" key="1">
    <citation type="submission" date="2023-01" db="EMBL/GenBank/DDBJ databases">
        <title>Complete genome sequence of Planctobacterium marinum strain Dej080120_11.</title>
        <authorList>
            <person name="Ueki S."/>
            <person name="Maruyama F."/>
        </authorList>
    </citation>
    <scope>NUCLEOTIDE SEQUENCE</scope>
    <source>
        <strain evidence="9">Dej080120_11</strain>
    </source>
</reference>
<keyword evidence="3 7" id="KW-0574">Periplasm</keyword>
<comment type="function">
    <text evidence="7">Chaperone involved in the correct folding and assembly of outer membrane proteins. Recognizes specific patterns of aromatic residues and the orientation of their side chains, which are found more frequently in integral outer membrane proteins. May act in both early periplasmic and late outer membrane-associated steps of protein maturation.</text>
</comment>
<evidence type="ECO:0000256" key="4">
    <source>
        <dbReference type="ARBA" id="ARBA00023110"/>
    </source>
</evidence>
<feature type="domain" description="PpiC" evidence="8">
    <location>
        <begin position="282"/>
        <end position="383"/>
    </location>
</feature>
<dbReference type="Gene3D" id="1.10.4030.10">
    <property type="entry name" value="Porin chaperone SurA, peptide-binding domain"/>
    <property type="match status" value="1"/>
</dbReference>
<gene>
    <name evidence="7 9" type="primary">surA</name>
    <name evidence="9" type="ORF">MACH26_09370</name>
</gene>
<dbReference type="GO" id="GO:0042277">
    <property type="term" value="F:peptide binding"/>
    <property type="evidence" value="ECO:0007669"/>
    <property type="project" value="InterPro"/>
</dbReference>
<dbReference type="Pfam" id="PF00639">
    <property type="entry name" value="Rotamase"/>
    <property type="match status" value="2"/>
</dbReference>
<dbReference type="KEGG" id="pmaw:MACH26_09370"/>
<evidence type="ECO:0000256" key="6">
    <source>
        <dbReference type="ARBA" id="ARBA00023235"/>
    </source>
</evidence>
<dbReference type="EC" id="5.2.1.8" evidence="7"/>
<dbReference type="InterPro" id="IPR023034">
    <property type="entry name" value="PPIase_SurA"/>
</dbReference>
<dbReference type="GO" id="GO:0043165">
    <property type="term" value="P:Gram-negative-bacterium-type cell outer membrane assembly"/>
    <property type="evidence" value="ECO:0007669"/>
    <property type="project" value="InterPro"/>
</dbReference>
<dbReference type="GO" id="GO:0003755">
    <property type="term" value="F:peptidyl-prolyl cis-trans isomerase activity"/>
    <property type="evidence" value="ECO:0007669"/>
    <property type="project" value="UniProtKB-UniRule"/>
</dbReference>
<evidence type="ECO:0000256" key="7">
    <source>
        <dbReference type="HAMAP-Rule" id="MF_01183"/>
    </source>
</evidence>
<organism evidence="9 10">
    <name type="scientific">Planctobacterium marinum</name>
    <dbReference type="NCBI Taxonomy" id="1631968"/>
    <lineage>
        <taxon>Bacteria</taxon>
        <taxon>Pseudomonadati</taxon>
        <taxon>Pseudomonadota</taxon>
        <taxon>Gammaproteobacteria</taxon>
        <taxon>Alteromonadales</taxon>
        <taxon>Alteromonadaceae</taxon>
        <taxon>Planctobacterium</taxon>
    </lineage>
</organism>
<comment type="subcellular location">
    <subcellularLocation>
        <location evidence="7">Periplasm</location>
    </subcellularLocation>
    <text evidence="7">Is capable of associating with the outer membrane.</text>
</comment>
<dbReference type="RefSeq" id="WP_338291390.1">
    <property type="nucleotide sequence ID" value="NZ_AP027272.1"/>
</dbReference>
<dbReference type="InterPro" id="IPR046357">
    <property type="entry name" value="PPIase_dom_sf"/>
</dbReference>
<keyword evidence="10" id="KW-1185">Reference proteome</keyword>
<dbReference type="AlphaFoldDB" id="A0AA48KNE2"/>
<proteinExistence type="inferred from homology"/>
<evidence type="ECO:0000313" key="9">
    <source>
        <dbReference type="EMBL" id="BDX05416.1"/>
    </source>
</evidence>
<dbReference type="GO" id="GO:0030288">
    <property type="term" value="C:outer membrane-bounded periplasmic space"/>
    <property type="evidence" value="ECO:0007669"/>
    <property type="project" value="InterPro"/>
</dbReference>
<comment type="domain">
    <text evidence="7">The PPIase activity resides only in the second parvulin domain. The N-terminal region and the C-terminal tail are necessary and sufficient for the chaperone activity of SurA. The PPIase activity is dispensable for SurA to function as a chaperone. The N-terminal region and the C-terminal tail are also required for porin recognition.</text>
</comment>
<protein>
    <recommendedName>
        <fullName evidence="7">Chaperone SurA</fullName>
    </recommendedName>
    <alternativeName>
        <fullName evidence="7">Peptidyl-prolyl cis-trans isomerase SurA</fullName>
        <shortName evidence="7">PPIase SurA</shortName>
        <ecNumber evidence="7">5.2.1.8</ecNumber>
    </alternativeName>
    <alternativeName>
        <fullName evidence="7">Rotamase SurA</fullName>
    </alternativeName>
</protein>
<dbReference type="Proteomes" id="UP001333710">
    <property type="component" value="Chromosome"/>
</dbReference>
<dbReference type="PANTHER" id="PTHR47637">
    <property type="entry name" value="CHAPERONE SURA"/>
    <property type="match status" value="1"/>
</dbReference>
<dbReference type="PROSITE" id="PS50198">
    <property type="entry name" value="PPIC_PPIASE_2"/>
    <property type="match status" value="2"/>
</dbReference>
<dbReference type="NCBIfam" id="NF008038">
    <property type="entry name" value="PRK10770.1"/>
    <property type="match status" value="1"/>
</dbReference>
<accession>A0AA48KNE2</accession>
<dbReference type="InterPro" id="IPR027304">
    <property type="entry name" value="Trigger_fact/SurA_dom_sf"/>
</dbReference>
<evidence type="ECO:0000259" key="8">
    <source>
        <dbReference type="PROSITE" id="PS50198"/>
    </source>
</evidence>
<dbReference type="PROSITE" id="PS01096">
    <property type="entry name" value="PPIC_PPIASE_1"/>
    <property type="match status" value="1"/>
</dbReference>
<dbReference type="InterPro" id="IPR015391">
    <property type="entry name" value="SurA_N"/>
</dbReference>
<dbReference type="InterPro" id="IPR023058">
    <property type="entry name" value="PPIase_PpiC_CS"/>
</dbReference>
<dbReference type="HAMAP" id="MF_01183">
    <property type="entry name" value="Chaperone_SurA"/>
    <property type="match status" value="1"/>
</dbReference>
<dbReference type="GO" id="GO:0050821">
    <property type="term" value="P:protein stabilization"/>
    <property type="evidence" value="ECO:0007669"/>
    <property type="project" value="InterPro"/>
</dbReference>
<evidence type="ECO:0000256" key="3">
    <source>
        <dbReference type="ARBA" id="ARBA00022764"/>
    </source>
</evidence>
<name>A0AA48KNE2_9ALTE</name>
<dbReference type="SUPFAM" id="SSF54534">
    <property type="entry name" value="FKBP-like"/>
    <property type="match status" value="2"/>
</dbReference>
<evidence type="ECO:0000256" key="2">
    <source>
        <dbReference type="ARBA" id="ARBA00022737"/>
    </source>
</evidence>
<dbReference type="PANTHER" id="PTHR47637:SF1">
    <property type="entry name" value="CHAPERONE SURA"/>
    <property type="match status" value="1"/>
</dbReference>
<keyword evidence="2 7" id="KW-0677">Repeat</keyword>
<evidence type="ECO:0000256" key="1">
    <source>
        <dbReference type="ARBA" id="ARBA00022729"/>
    </source>
</evidence>
<feature type="domain" description="PpiC" evidence="8">
    <location>
        <begin position="171"/>
        <end position="273"/>
    </location>
</feature>
<dbReference type="InterPro" id="IPR050280">
    <property type="entry name" value="OMP_Chaperone_SurA"/>
</dbReference>